<evidence type="ECO:0000256" key="4">
    <source>
        <dbReference type="ARBA" id="ARBA00022553"/>
    </source>
</evidence>
<accession>A0A2W4Y6L8</accession>
<dbReference type="Gene3D" id="3.30.559.10">
    <property type="entry name" value="Chloramphenicol acetyltransferase-like domain"/>
    <property type="match status" value="1"/>
</dbReference>
<dbReference type="GO" id="GO:0031177">
    <property type="term" value="F:phosphopantetheine binding"/>
    <property type="evidence" value="ECO:0007669"/>
    <property type="project" value="TreeGrafter"/>
</dbReference>
<dbReference type="InterPro" id="IPR036736">
    <property type="entry name" value="ACP-like_sf"/>
</dbReference>
<keyword evidence="3" id="KW-0596">Phosphopantetheine</keyword>
<dbReference type="PROSITE" id="PS00455">
    <property type="entry name" value="AMP_BINDING"/>
    <property type="match status" value="1"/>
</dbReference>
<proteinExistence type="inferred from homology"/>
<dbReference type="GO" id="GO:0005829">
    <property type="term" value="C:cytosol"/>
    <property type="evidence" value="ECO:0007669"/>
    <property type="project" value="TreeGrafter"/>
</dbReference>
<dbReference type="CDD" id="cd05930">
    <property type="entry name" value="A_NRPS"/>
    <property type="match status" value="1"/>
</dbReference>
<dbReference type="Gene3D" id="3.40.50.980">
    <property type="match status" value="2"/>
</dbReference>
<dbReference type="PANTHER" id="PTHR45527">
    <property type="entry name" value="NONRIBOSOMAL PEPTIDE SYNTHETASE"/>
    <property type="match status" value="1"/>
</dbReference>
<dbReference type="GO" id="GO:0009366">
    <property type="term" value="C:enterobactin synthetase complex"/>
    <property type="evidence" value="ECO:0007669"/>
    <property type="project" value="TreeGrafter"/>
</dbReference>
<dbReference type="PROSITE" id="PS50075">
    <property type="entry name" value="CARRIER"/>
    <property type="match status" value="1"/>
</dbReference>
<dbReference type="InterPro" id="IPR009081">
    <property type="entry name" value="PP-bd_ACP"/>
</dbReference>
<dbReference type="GO" id="GO:0047527">
    <property type="term" value="F:2,3-dihydroxybenzoate-serine ligase activity"/>
    <property type="evidence" value="ECO:0007669"/>
    <property type="project" value="TreeGrafter"/>
</dbReference>
<dbReference type="NCBIfam" id="TIGR01733">
    <property type="entry name" value="AA-adenyl-dom"/>
    <property type="match status" value="1"/>
</dbReference>
<dbReference type="Pfam" id="PF00550">
    <property type="entry name" value="PP-binding"/>
    <property type="match status" value="1"/>
</dbReference>
<dbReference type="FunFam" id="3.30.300.30:FF:000010">
    <property type="entry name" value="Enterobactin synthetase component F"/>
    <property type="match status" value="1"/>
</dbReference>
<evidence type="ECO:0000313" key="8">
    <source>
        <dbReference type="Proteomes" id="UP000249467"/>
    </source>
</evidence>
<keyword evidence="5" id="KW-0812">Transmembrane</keyword>
<comment type="caution">
    <text evidence="7">The sequence shown here is derived from an EMBL/GenBank/DDBJ whole genome shotgun (WGS) entry which is preliminary data.</text>
</comment>
<dbReference type="SUPFAM" id="SSF53474">
    <property type="entry name" value="alpha/beta-Hydrolases"/>
    <property type="match status" value="1"/>
</dbReference>
<dbReference type="EMBL" id="QBML01000021">
    <property type="protein sequence ID" value="PZO38888.1"/>
    <property type="molecule type" value="Genomic_DNA"/>
</dbReference>
<dbReference type="CDD" id="cd19531">
    <property type="entry name" value="LCL_NRPS-like"/>
    <property type="match status" value="1"/>
</dbReference>
<keyword evidence="5" id="KW-1133">Transmembrane helix</keyword>
<reference evidence="7 8" key="2">
    <citation type="submission" date="2018-06" db="EMBL/GenBank/DDBJ databases">
        <title>Metagenomic assembly of (sub)arctic Cyanobacteria and their associated microbiome from non-axenic cultures.</title>
        <authorList>
            <person name="Baurain D."/>
        </authorList>
    </citation>
    <scope>NUCLEOTIDE SEQUENCE [LARGE SCALE GENOMIC DNA]</scope>
    <source>
        <strain evidence="7">ULC066bin1</strain>
    </source>
</reference>
<dbReference type="InterPro" id="IPR023213">
    <property type="entry name" value="CAT-like_dom_sf"/>
</dbReference>
<evidence type="ECO:0000256" key="2">
    <source>
        <dbReference type="ARBA" id="ARBA00006432"/>
    </source>
</evidence>
<dbReference type="PROSITE" id="PS00012">
    <property type="entry name" value="PHOSPHOPANTETHEINE"/>
    <property type="match status" value="1"/>
</dbReference>
<protein>
    <submittedName>
        <fullName evidence="7">Non-ribosomal peptide synthetase</fullName>
    </submittedName>
</protein>
<dbReference type="InterPro" id="IPR029058">
    <property type="entry name" value="AB_hydrolase_fold"/>
</dbReference>
<evidence type="ECO:0000313" key="7">
    <source>
        <dbReference type="EMBL" id="PZO38888.1"/>
    </source>
</evidence>
<dbReference type="InterPro" id="IPR010071">
    <property type="entry name" value="AA_adenyl_dom"/>
</dbReference>
<dbReference type="Gene3D" id="3.30.559.30">
    <property type="entry name" value="Nonribosomal peptide synthetase, condensation domain"/>
    <property type="match status" value="1"/>
</dbReference>
<dbReference type="InterPro" id="IPR045851">
    <property type="entry name" value="AMP-bd_C_sf"/>
</dbReference>
<dbReference type="Pfam" id="PF00501">
    <property type="entry name" value="AMP-binding"/>
    <property type="match status" value="1"/>
</dbReference>
<dbReference type="Gene3D" id="3.30.300.30">
    <property type="match status" value="1"/>
</dbReference>
<dbReference type="Proteomes" id="UP000249467">
    <property type="component" value="Unassembled WGS sequence"/>
</dbReference>
<dbReference type="InterPro" id="IPR006162">
    <property type="entry name" value="Ppantetheine_attach_site"/>
</dbReference>
<evidence type="ECO:0000259" key="6">
    <source>
        <dbReference type="PROSITE" id="PS50075"/>
    </source>
</evidence>
<dbReference type="Pfam" id="PF13193">
    <property type="entry name" value="AMP-binding_C"/>
    <property type="match status" value="1"/>
</dbReference>
<comment type="cofactor">
    <cofactor evidence="1">
        <name>pantetheine 4'-phosphate</name>
        <dbReference type="ChEBI" id="CHEBI:47942"/>
    </cofactor>
</comment>
<feature type="domain" description="Carrier" evidence="6">
    <location>
        <begin position="1000"/>
        <end position="1075"/>
    </location>
</feature>
<dbReference type="InterPro" id="IPR020845">
    <property type="entry name" value="AMP-binding_CS"/>
</dbReference>
<evidence type="ECO:0000256" key="3">
    <source>
        <dbReference type="ARBA" id="ARBA00022450"/>
    </source>
</evidence>
<dbReference type="GO" id="GO:0009239">
    <property type="term" value="P:enterobactin biosynthetic process"/>
    <property type="evidence" value="ECO:0007669"/>
    <property type="project" value="TreeGrafter"/>
</dbReference>
<dbReference type="SUPFAM" id="SSF52777">
    <property type="entry name" value="CoA-dependent acyltransferases"/>
    <property type="match status" value="2"/>
</dbReference>
<dbReference type="InterPro" id="IPR025110">
    <property type="entry name" value="AMP-bd_C"/>
</dbReference>
<dbReference type="Gene3D" id="2.30.38.10">
    <property type="entry name" value="Luciferase, Domain 3"/>
    <property type="match status" value="1"/>
</dbReference>
<dbReference type="SUPFAM" id="SSF47336">
    <property type="entry name" value="ACP-like"/>
    <property type="match status" value="1"/>
</dbReference>
<dbReference type="SUPFAM" id="SSF56801">
    <property type="entry name" value="Acetyl-CoA synthetase-like"/>
    <property type="match status" value="1"/>
</dbReference>
<dbReference type="FunFam" id="3.40.50.980:FF:000001">
    <property type="entry name" value="Non-ribosomal peptide synthetase"/>
    <property type="match status" value="1"/>
</dbReference>
<evidence type="ECO:0000256" key="1">
    <source>
        <dbReference type="ARBA" id="ARBA00001957"/>
    </source>
</evidence>
<dbReference type="InterPro" id="IPR000873">
    <property type="entry name" value="AMP-dep_synth/lig_dom"/>
</dbReference>
<reference evidence="7 8" key="1">
    <citation type="submission" date="2018-04" db="EMBL/GenBank/DDBJ databases">
        <authorList>
            <person name="Go L.Y."/>
            <person name="Mitchell J.A."/>
        </authorList>
    </citation>
    <scope>NUCLEOTIDE SEQUENCE [LARGE SCALE GENOMIC DNA]</scope>
    <source>
        <strain evidence="7">ULC066bin1</strain>
    </source>
</reference>
<keyword evidence="5" id="KW-0472">Membrane</keyword>
<organism evidence="7 8">
    <name type="scientific">Pseudanabaena frigida</name>
    <dbReference type="NCBI Taxonomy" id="945775"/>
    <lineage>
        <taxon>Bacteria</taxon>
        <taxon>Bacillati</taxon>
        <taxon>Cyanobacteriota</taxon>
        <taxon>Cyanophyceae</taxon>
        <taxon>Pseudanabaenales</taxon>
        <taxon>Pseudanabaenaceae</taxon>
        <taxon>Pseudanabaena</taxon>
    </lineage>
</organism>
<gene>
    <name evidence="7" type="ORF">DCF19_15570</name>
</gene>
<dbReference type="PANTHER" id="PTHR45527:SF1">
    <property type="entry name" value="FATTY ACID SYNTHASE"/>
    <property type="match status" value="1"/>
</dbReference>
<sequence length="1366" mass="155126">MKDKHQEQNQSDSSRLFHPLSEGQEEFWFLSQIDPPSRSYNIYSSVKIRTVLDITAWYQAWKELFDRHSILRTTYTTIDGNLVQQIHAHLDAPIFIIDTKDWNEEYLQSQIFVESDRLFNLTQGPVIRICLFQRSLYESIQLITMHHIAGDIWSFDILLRELQSLYSWQIQKNDSDRATQELKLLPDILSYSDFVNWQSQMLGGSQGKQLQEYWEHQLHGELPMVDLPFQKQSFSSRAVNCNSYIDIDLNLAERLKRFARDNTVSLYKVMLTAFTILIYRYVGCEEVLIGSPMAGRFGLERFKDIVGLFANIVVLRTNLADNPTFRELLARADRIVSSAQLHQDYPFSHLIRQLQNSSDLDNYEPIKVIFNWQKTTWRQINNALKMEFMSIGHQGCLPFSLFLNIMESDDRLQANWQFDPKLFDERSIDAMAEHYQNLLESILSDPDLPISRLSLLNETERHKLVVEWNQTNAYYPDNLCIHHLFEQQVLRTPDAIAVVCKNNQLTYESLNQQANQVAHYLRKVCQSMGCDRVAIVGILMERSIEMIVGVLGILKAGGAYLPLDPSYPQERLVYMLSDSKTPILLTQQKLVKSLSQQRIHRVCIEDALMTAEQENIIGINVTAQDLAYVIYTSGSTGKPKGVKVRHQGLVNVMFDRITNISEPESLKFVALTASLSFDGSASQIFAPFLVGGTSVIVENLFALPTCPQFQQITSIGTTPSIIDKFIDDFPLPDSLLTLILGGESVSKSLLEKLTTHTNVPKVINVYGPTEATVYCTVAVLLDRSKHKMEEPNIGRPIANTSIYILDSELQPLPVCIAGEVYIGGAGVAQGYLNQPQLTSEKFIVNPFCAESFASAHSHIHSSHLYKTGDLARYLPDGNIEFLGRIDRQVKIRGFRIELGEIETILKQHPDVRETVIIVREDIPDDKRLVAYIVPQCISQEEQIKTHDLRSFLQQHLPNYMIPNAFVFLESLPLNPNGKINRRALDFLTSSGISLDREFTPPSNSIERVLANIWSDILDVPQVGIHDNFFDLGGHSLLSVRLVSEIEKAFDYQFPLKSLFQINTIAEIAKSIGQRAPENILVEDITLGLSLEDYRALLAHSAGKSGIRLGKRGLIINIQTESQVSSQPFVWIGEVKTGKNLKLNQPLYVMPGASLSASMNSHQNYICIIASLLVDELLTLQPSSSYSLGGWCYNGLVAMEMAQQLTRLSKKVDLVTLIDVPGRSAMYKLCRELNLYLGTIRFHLLNLSTLSFKDKCNYLFQRIKLGNIDDKPEQEQNIDLMLIKAFQEYTPNAYTGNVLFIDGSQQIVHGLRNIKYIDLSWLFPYNGWGNLLKGEVYASKIPCDHLDLMEEPYSVEVGKIISSHERV</sequence>
<dbReference type="FunFam" id="1.10.1200.10:FF:000005">
    <property type="entry name" value="Nonribosomal peptide synthetase 1"/>
    <property type="match status" value="1"/>
</dbReference>
<dbReference type="GO" id="GO:0008610">
    <property type="term" value="P:lipid biosynthetic process"/>
    <property type="evidence" value="ECO:0007669"/>
    <property type="project" value="UniProtKB-ARBA"/>
</dbReference>
<dbReference type="GO" id="GO:0043041">
    <property type="term" value="P:amino acid activation for nonribosomal peptide biosynthetic process"/>
    <property type="evidence" value="ECO:0007669"/>
    <property type="project" value="TreeGrafter"/>
</dbReference>
<dbReference type="Pfam" id="PF00668">
    <property type="entry name" value="Condensation"/>
    <property type="match status" value="1"/>
</dbReference>
<keyword evidence="4" id="KW-0597">Phosphoprotein</keyword>
<dbReference type="InterPro" id="IPR001242">
    <property type="entry name" value="Condensation_dom"/>
</dbReference>
<dbReference type="InterPro" id="IPR001031">
    <property type="entry name" value="Thioesterase"/>
</dbReference>
<dbReference type="Gene3D" id="3.40.50.1820">
    <property type="entry name" value="alpha/beta hydrolase"/>
    <property type="match status" value="2"/>
</dbReference>
<comment type="similarity">
    <text evidence="2">Belongs to the ATP-dependent AMP-binding enzyme family.</text>
</comment>
<feature type="transmembrane region" description="Helical" evidence="5">
    <location>
        <begin position="264"/>
        <end position="282"/>
    </location>
</feature>
<evidence type="ECO:0000256" key="5">
    <source>
        <dbReference type="SAM" id="Phobius"/>
    </source>
</evidence>
<name>A0A2W4Y6L8_9CYAN</name>
<dbReference type="Pfam" id="PF00975">
    <property type="entry name" value="Thioesterase"/>
    <property type="match status" value="1"/>
</dbReference>